<evidence type="ECO:0000313" key="3">
    <source>
        <dbReference type="Proteomes" id="UP000654947"/>
    </source>
</evidence>
<proteinExistence type="predicted"/>
<evidence type="ECO:0000313" key="2">
    <source>
        <dbReference type="EMBL" id="GHD28488.1"/>
    </source>
</evidence>
<name>A0A918XEQ6_9ACTN</name>
<dbReference type="RefSeq" id="WP_017577805.1">
    <property type="nucleotide sequence ID" value="NZ_BMXL01000014.1"/>
</dbReference>
<gene>
    <name evidence="2" type="ORF">GCM10007147_28460</name>
</gene>
<dbReference type="Proteomes" id="UP000654947">
    <property type="component" value="Unassembled WGS sequence"/>
</dbReference>
<sequence>MNDVLTHLLVLACSVVPWLELFVIPPAVAMGLNPVTVAVVAFIGNTAAAVAVISGSARLLEWWERRRGRPIGEGSRSGARVRKAFERFGVPGLALQGPFLSGMYFAVLFAVLLGAPRHKVAFWTTVSNALWAIALAATTAAGVELFT</sequence>
<feature type="transmembrane region" description="Helical" evidence="1">
    <location>
        <begin position="121"/>
        <end position="146"/>
    </location>
</feature>
<dbReference type="Pfam" id="PF06695">
    <property type="entry name" value="Sm_multidrug_ex"/>
    <property type="match status" value="1"/>
</dbReference>
<keyword evidence="1" id="KW-0812">Transmembrane</keyword>
<accession>A0A918XEQ6</accession>
<feature type="transmembrane region" description="Helical" evidence="1">
    <location>
        <begin position="90"/>
        <end position="115"/>
    </location>
</feature>
<reference evidence="2 3" key="1">
    <citation type="journal article" date="2014" name="Int. J. Syst. Evol. Microbiol.">
        <title>Complete genome sequence of Corynebacterium casei LMG S-19264T (=DSM 44701T), isolated from a smear-ripened cheese.</title>
        <authorList>
            <consortium name="US DOE Joint Genome Institute (JGI-PGF)"/>
            <person name="Walter F."/>
            <person name="Albersmeier A."/>
            <person name="Kalinowski J."/>
            <person name="Ruckert C."/>
        </authorList>
    </citation>
    <scope>NUCLEOTIDE SEQUENCE [LARGE SCALE GENOMIC DNA]</scope>
    <source>
        <strain evidence="2 3">KCTC 19473</strain>
    </source>
</reference>
<keyword evidence="1" id="KW-0472">Membrane</keyword>
<feature type="transmembrane region" description="Helical" evidence="1">
    <location>
        <begin position="37"/>
        <end position="60"/>
    </location>
</feature>
<comment type="caution">
    <text evidence="2">The sequence shown here is derived from an EMBL/GenBank/DDBJ whole genome shotgun (WGS) entry which is preliminary data.</text>
</comment>
<keyword evidence="3" id="KW-1185">Reference proteome</keyword>
<evidence type="ECO:0000256" key="1">
    <source>
        <dbReference type="SAM" id="Phobius"/>
    </source>
</evidence>
<dbReference type="EMBL" id="BMXL01000014">
    <property type="protein sequence ID" value="GHD28488.1"/>
    <property type="molecule type" value="Genomic_DNA"/>
</dbReference>
<organism evidence="2 3">
    <name type="scientific">Nocardiopsis kunsanensis</name>
    <dbReference type="NCBI Taxonomy" id="141693"/>
    <lineage>
        <taxon>Bacteria</taxon>
        <taxon>Bacillati</taxon>
        <taxon>Actinomycetota</taxon>
        <taxon>Actinomycetes</taxon>
        <taxon>Streptosporangiales</taxon>
        <taxon>Nocardiopsidaceae</taxon>
        <taxon>Nocardiopsis</taxon>
    </lineage>
</organism>
<keyword evidence="1" id="KW-1133">Transmembrane helix</keyword>
<dbReference type="InterPro" id="IPR009577">
    <property type="entry name" value="Sm_multidrug_ex"/>
</dbReference>
<protein>
    <recommendedName>
        <fullName evidence="4">Small multi-drug export protein</fullName>
    </recommendedName>
</protein>
<evidence type="ECO:0008006" key="4">
    <source>
        <dbReference type="Google" id="ProtNLM"/>
    </source>
</evidence>
<dbReference type="AlphaFoldDB" id="A0A918XEQ6"/>